<evidence type="ECO:0000313" key="2">
    <source>
        <dbReference type="Proteomes" id="UP000294134"/>
    </source>
</evidence>
<dbReference type="EMBL" id="MK552327">
    <property type="protein sequence ID" value="QBJ02774.1"/>
    <property type="molecule type" value="Genomic_DNA"/>
</dbReference>
<evidence type="ECO:0000313" key="1">
    <source>
        <dbReference type="EMBL" id="QBJ02774.1"/>
    </source>
</evidence>
<keyword evidence="2" id="KW-1185">Reference proteome</keyword>
<dbReference type="Proteomes" id="UP000294134">
    <property type="component" value="Segment"/>
</dbReference>
<protein>
    <submittedName>
        <fullName evidence="1">Uncharacterized protein</fullName>
    </submittedName>
</protein>
<gene>
    <name evidence="1" type="ORF">PSA21_248</name>
</gene>
<name>A0A481W5X2_9CAUD</name>
<accession>A0A481W5X2</accession>
<organism evidence="1 2">
    <name type="scientific">Pseudomonas phage Psa21</name>
    <dbReference type="NCBI Taxonomy" id="2530023"/>
    <lineage>
        <taxon>Viruses</taxon>
        <taxon>Duplodnaviria</taxon>
        <taxon>Heunggongvirae</taxon>
        <taxon>Uroviricota</taxon>
        <taxon>Caudoviricetes</taxon>
        <taxon>Chimalliviridae</taxon>
        <taxon>Tepukevirus</taxon>
        <taxon>Tepukevirus Psa21</taxon>
    </lineage>
</organism>
<reference evidence="1 2" key="1">
    <citation type="submission" date="2019-02" db="EMBL/GenBank/DDBJ databases">
        <authorList>
            <person name="Frampton R.A."/>
            <person name="Wojtus J.K."/>
            <person name="Fineran P.C."/>
            <person name="Hendrickson H.L."/>
        </authorList>
    </citation>
    <scope>NUCLEOTIDE SEQUENCE [LARGE SCALE GENOMIC DNA]</scope>
</reference>
<proteinExistence type="predicted"/>
<sequence length="131" mass="14000">MSILQTIGLKLLGTEALATIKKEVVEITRKSVLAEEAGKSIGERVGYTKLNDYVRAVNAQPAYRDVILRAALGHLVGPDNVKALVSSAVEAEKSGEGFMKKKSAVLKDAKLYTTSKSEAQAAVELAVQLTK</sequence>